<dbReference type="PRINTS" id="PR00081">
    <property type="entry name" value="GDHRDH"/>
</dbReference>
<dbReference type="InterPro" id="IPR002347">
    <property type="entry name" value="SDR_fam"/>
</dbReference>
<dbReference type="PANTHER" id="PTHR43975:SF2">
    <property type="entry name" value="EG:BACR7A4.14 PROTEIN-RELATED"/>
    <property type="match status" value="1"/>
</dbReference>
<dbReference type="InterPro" id="IPR036291">
    <property type="entry name" value="NAD(P)-bd_dom_sf"/>
</dbReference>
<dbReference type="Proteomes" id="UP001153292">
    <property type="component" value="Chromosome 25"/>
</dbReference>
<protein>
    <submittedName>
        <fullName evidence="1">Uncharacterized protein</fullName>
    </submittedName>
</protein>
<dbReference type="EMBL" id="OU963918">
    <property type="protein sequence ID" value="CAH0403718.1"/>
    <property type="molecule type" value="Genomic_DNA"/>
</dbReference>
<reference evidence="1" key="1">
    <citation type="submission" date="2021-12" db="EMBL/GenBank/DDBJ databases">
        <authorList>
            <person name="King R."/>
        </authorList>
    </citation>
    <scope>NUCLEOTIDE SEQUENCE</scope>
</reference>
<dbReference type="Gene3D" id="3.40.50.720">
    <property type="entry name" value="NAD(P)-binding Rossmann-like Domain"/>
    <property type="match status" value="1"/>
</dbReference>
<organism evidence="1 2">
    <name type="scientific">Chilo suppressalis</name>
    <name type="common">Asiatic rice borer moth</name>
    <dbReference type="NCBI Taxonomy" id="168631"/>
    <lineage>
        <taxon>Eukaryota</taxon>
        <taxon>Metazoa</taxon>
        <taxon>Ecdysozoa</taxon>
        <taxon>Arthropoda</taxon>
        <taxon>Hexapoda</taxon>
        <taxon>Insecta</taxon>
        <taxon>Pterygota</taxon>
        <taxon>Neoptera</taxon>
        <taxon>Endopterygota</taxon>
        <taxon>Lepidoptera</taxon>
        <taxon>Glossata</taxon>
        <taxon>Ditrysia</taxon>
        <taxon>Pyraloidea</taxon>
        <taxon>Crambidae</taxon>
        <taxon>Crambinae</taxon>
        <taxon>Chilo</taxon>
    </lineage>
</organism>
<dbReference type="Pfam" id="PF00106">
    <property type="entry name" value="adh_short"/>
    <property type="match status" value="1"/>
</dbReference>
<dbReference type="SUPFAM" id="SSF51735">
    <property type="entry name" value="NAD(P)-binding Rossmann-fold domains"/>
    <property type="match status" value="1"/>
</dbReference>
<keyword evidence="2" id="KW-1185">Reference proteome</keyword>
<accession>A0ABN8B7A1</accession>
<evidence type="ECO:0000313" key="1">
    <source>
        <dbReference type="EMBL" id="CAH0403718.1"/>
    </source>
</evidence>
<evidence type="ECO:0000313" key="2">
    <source>
        <dbReference type="Proteomes" id="UP001153292"/>
    </source>
</evidence>
<proteinExistence type="predicted"/>
<gene>
    <name evidence="1" type="ORF">CHILSU_LOCUS7000</name>
</gene>
<dbReference type="PANTHER" id="PTHR43975">
    <property type="entry name" value="ZGC:101858"/>
    <property type="match status" value="1"/>
</dbReference>
<name>A0ABN8B7A1_CHISP</name>
<sequence>MDFTSKVVIITGASSEIGATTAKHLASQNAILSLVGRDEERLRQVADSCAAARGIIPLIVKVDLTEEGSCEEVVSRTVATFGRLDVLINCAGKIELDSLLDENIDCMDELFQSNLKVPFKLTHLSIPHLIKTKGNVVNLRSAQKLARHGFLSFSIIDTALEKFTQAAAFDVASTGVRINAVCIALTNTPVLNNINSNEDKKQVHQMIKRNYNVDVMRPDEVAKMIAFVASSVCPNINGANIFLDGCANFKF</sequence>